<feature type="transmembrane region" description="Helical" evidence="7">
    <location>
        <begin position="124"/>
        <end position="143"/>
    </location>
</feature>
<name>A0A9D2SFM6_9FIRM</name>
<dbReference type="PANTHER" id="PTHR30193">
    <property type="entry name" value="ABC TRANSPORTER PERMEASE PROTEIN"/>
    <property type="match status" value="1"/>
</dbReference>
<evidence type="ECO:0000256" key="7">
    <source>
        <dbReference type="RuleBase" id="RU363032"/>
    </source>
</evidence>
<dbReference type="InterPro" id="IPR000515">
    <property type="entry name" value="MetI-like"/>
</dbReference>
<keyword evidence="5 7" id="KW-1133">Transmembrane helix</keyword>
<dbReference type="GO" id="GO:0005886">
    <property type="term" value="C:plasma membrane"/>
    <property type="evidence" value="ECO:0007669"/>
    <property type="project" value="UniProtKB-SubCell"/>
</dbReference>
<dbReference type="InterPro" id="IPR051393">
    <property type="entry name" value="ABC_transporter_permease"/>
</dbReference>
<reference evidence="9" key="1">
    <citation type="journal article" date="2021" name="PeerJ">
        <title>Extensive microbial diversity within the chicken gut microbiome revealed by metagenomics and culture.</title>
        <authorList>
            <person name="Gilroy R."/>
            <person name="Ravi A."/>
            <person name="Getino M."/>
            <person name="Pursley I."/>
            <person name="Horton D.L."/>
            <person name="Alikhan N.F."/>
            <person name="Baker D."/>
            <person name="Gharbi K."/>
            <person name="Hall N."/>
            <person name="Watson M."/>
            <person name="Adriaenssens E.M."/>
            <person name="Foster-Nyarko E."/>
            <person name="Jarju S."/>
            <person name="Secka A."/>
            <person name="Antonio M."/>
            <person name="Oren A."/>
            <person name="Chaudhuri R.R."/>
            <person name="La Ragione R."/>
            <person name="Hildebrand F."/>
            <person name="Pallen M.J."/>
        </authorList>
    </citation>
    <scope>NUCLEOTIDE SEQUENCE</scope>
    <source>
        <strain evidence="9">CHK185-1770</strain>
    </source>
</reference>
<keyword evidence="6 7" id="KW-0472">Membrane</keyword>
<organism evidence="9 10">
    <name type="scientific">Candidatus Acutalibacter pullicola</name>
    <dbReference type="NCBI Taxonomy" id="2838417"/>
    <lineage>
        <taxon>Bacteria</taxon>
        <taxon>Bacillati</taxon>
        <taxon>Bacillota</taxon>
        <taxon>Clostridia</taxon>
        <taxon>Eubacteriales</taxon>
        <taxon>Acutalibacteraceae</taxon>
        <taxon>Acutalibacter</taxon>
    </lineage>
</organism>
<evidence type="ECO:0000256" key="4">
    <source>
        <dbReference type="ARBA" id="ARBA00022692"/>
    </source>
</evidence>
<feature type="transmembrane region" description="Helical" evidence="7">
    <location>
        <begin position="225"/>
        <end position="251"/>
    </location>
</feature>
<feature type="transmembrane region" description="Helical" evidence="7">
    <location>
        <begin position="171"/>
        <end position="192"/>
    </location>
</feature>
<comment type="subcellular location">
    <subcellularLocation>
        <location evidence="1 7">Cell membrane</location>
        <topology evidence="1 7">Multi-pass membrane protein</topology>
    </subcellularLocation>
</comment>
<dbReference type="GO" id="GO:0055085">
    <property type="term" value="P:transmembrane transport"/>
    <property type="evidence" value="ECO:0007669"/>
    <property type="project" value="InterPro"/>
</dbReference>
<accession>A0A9D2SFM6</accession>
<evidence type="ECO:0000256" key="2">
    <source>
        <dbReference type="ARBA" id="ARBA00022448"/>
    </source>
</evidence>
<keyword evidence="4 7" id="KW-0812">Transmembrane</keyword>
<dbReference type="Gene3D" id="1.10.3720.10">
    <property type="entry name" value="MetI-like"/>
    <property type="match status" value="1"/>
</dbReference>
<gene>
    <name evidence="9" type="ORF">H9710_04175</name>
</gene>
<evidence type="ECO:0000256" key="6">
    <source>
        <dbReference type="ARBA" id="ARBA00023136"/>
    </source>
</evidence>
<dbReference type="PANTHER" id="PTHR30193:SF37">
    <property type="entry name" value="INNER MEMBRANE ABC TRANSPORTER PERMEASE PROTEIN YCJO"/>
    <property type="match status" value="1"/>
</dbReference>
<dbReference type="SUPFAM" id="SSF161098">
    <property type="entry name" value="MetI-like"/>
    <property type="match status" value="1"/>
</dbReference>
<proteinExistence type="inferred from homology"/>
<keyword evidence="2 7" id="KW-0813">Transport</keyword>
<evidence type="ECO:0000313" key="9">
    <source>
        <dbReference type="EMBL" id="HJB97758.1"/>
    </source>
</evidence>
<dbReference type="AlphaFoldDB" id="A0A9D2SFM6"/>
<dbReference type="CDD" id="cd06261">
    <property type="entry name" value="TM_PBP2"/>
    <property type="match status" value="1"/>
</dbReference>
<dbReference type="Pfam" id="PF00528">
    <property type="entry name" value="BPD_transp_1"/>
    <property type="match status" value="1"/>
</dbReference>
<feature type="transmembrane region" description="Helical" evidence="7">
    <location>
        <begin position="271"/>
        <end position="294"/>
    </location>
</feature>
<dbReference type="PROSITE" id="PS50928">
    <property type="entry name" value="ABC_TM1"/>
    <property type="match status" value="1"/>
</dbReference>
<comment type="caution">
    <text evidence="9">The sequence shown here is derived from an EMBL/GenBank/DDBJ whole genome shotgun (WGS) entry which is preliminary data.</text>
</comment>
<dbReference type="Proteomes" id="UP000826793">
    <property type="component" value="Unassembled WGS sequence"/>
</dbReference>
<protein>
    <submittedName>
        <fullName evidence="9">Sugar ABC transporter permease</fullName>
    </submittedName>
</protein>
<evidence type="ECO:0000313" key="10">
    <source>
        <dbReference type="Proteomes" id="UP000826793"/>
    </source>
</evidence>
<evidence type="ECO:0000256" key="3">
    <source>
        <dbReference type="ARBA" id="ARBA00022475"/>
    </source>
</evidence>
<reference evidence="9" key="2">
    <citation type="submission" date="2021-04" db="EMBL/GenBank/DDBJ databases">
        <authorList>
            <person name="Gilroy R."/>
        </authorList>
    </citation>
    <scope>NUCLEOTIDE SEQUENCE</scope>
    <source>
        <strain evidence="9">CHK185-1770</strain>
    </source>
</reference>
<feature type="domain" description="ABC transmembrane type-1" evidence="8">
    <location>
        <begin position="86"/>
        <end position="298"/>
    </location>
</feature>
<evidence type="ECO:0000256" key="5">
    <source>
        <dbReference type="ARBA" id="ARBA00022989"/>
    </source>
</evidence>
<comment type="similarity">
    <text evidence="7">Belongs to the binding-protein-dependent transport system permease family.</text>
</comment>
<sequence length="309" mass="34328">MTLEKTAPTMPQGTEEEVVEAKKRLPVWVIYLLPSMLIFILFTIYPFVKTVITSFFATSTTGSLTQFVGLQNYIDLFTNGNYLQSLGTTFLYTILTVPLTVIISLLLAVLSAEDRPGMGVFRTIFSSTMGISVAAGSVFWNLLFHPTAGLLNQVIRWFGGQPIGWLTDTHYAIFAISAVSIWMNIGFSYLVLMGGLKNIDDSHYESVEIVGGGFFYRLRKVTIPLISPSLFFVCTISLINAFQSFGLIDMLTSGGPNNSTNLMVYQLYQDAFVNFRIGSASAQGIILFVLIFLISQLQTKLTERLVTYQ</sequence>
<feature type="transmembrane region" description="Helical" evidence="7">
    <location>
        <begin position="28"/>
        <end position="48"/>
    </location>
</feature>
<evidence type="ECO:0000259" key="8">
    <source>
        <dbReference type="PROSITE" id="PS50928"/>
    </source>
</evidence>
<feature type="transmembrane region" description="Helical" evidence="7">
    <location>
        <begin position="90"/>
        <end position="112"/>
    </location>
</feature>
<dbReference type="InterPro" id="IPR035906">
    <property type="entry name" value="MetI-like_sf"/>
</dbReference>
<keyword evidence="3" id="KW-1003">Cell membrane</keyword>
<dbReference type="EMBL" id="DWXG01000034">
    <property type="protein sequence ID" value="HJB97758.1"/>
    <property type="molecule type" value="Genomic_DNA"/>
</dbReference>
<evidence type="ECO:0000256" key="1">
    <source>
        <dbReference type="ARBA" id="ARBA00004651"/>
    </source>
</evidence>